<dbReference type="PROSITE" id="PS00723">
    <property type="entry name" value="POLYPRENYL_SYNTHASE_1"/>
    <property type="match status" value="1"/>
</dbReference>
<dbReference type="SUPFAM" id="SSF48576">
    <property type="entry name" value="Terpenoid synthases"/>
    <property type="match status" value="1"/>
</dbReference>
<evidence type="ECO:0000256" key="3">
    <source>
        <dbReference type="ARBA" id="ARBA00022723"/>
    </source>
</evidence>
<dbReference type="GO" id="GO:0045337">
    <property type="term" value="P:farnesyl diphosphate biosynthetic process"/>
    <property type="evidence" value="ECO:0007669"/>
    <property type="project" value="TreeGrafter"/>
</dbReference>
<dbReference type="GO" id="GO:0046872">
    <property type="term" value="F:metal ion binding"/>
    <property type="evidence" value="ECO:0007669"/>
    <property type="project" value="UniProtKB-KW"/>
</dbReference>
<dbReference type="InterPro" id="IPR000092">
    <property type="entry name" value="Polyprenyl_synt"/>
</dbReference>
<dbReference type="GO" id="GO:0004337">
    <property type="term" value="F:(2E,6E)-farnesyl diphosphate synthase activity"/>
    <property type="evidence" value="ECO:0007669"/>
    <property type="project" value="TreeGrafter"/>
</dbReference>
<dbReference type="AlphaFoldDB" id="A0A4P9Y2V9"/>
<dbReference type="PANTHER" id="PTHR11525:SF0">
    <property type="entry name" value="FARNESYL PYROPHOSPHATE SYNTHASE"/>
    <property type="match status" value="1"/>
</dbReference>
<dbReference type="InterPro" id="IPR008949">
    <property type="entry name" value="Isoprenoid_synthase_dom_sf"/>
</dbReference>
<comment type="cofactor">
    <cofactor evidence="1">
        <name>Mg(2+)</name>
        <dbReference type="ChEBI" id="CHEBI:18420"/>
    </cofactor>
</comment>
<dbReference type="Proteomes" id="UP000267251">
    <property type="component" value="Unassembled WGS sequence"/>
</dbReference>
<keyword evidence="4" id="KW-0460">Magnesium</keyword>
<accession>A0A4P9Y2V9</accession>
<evidence type="ECO:0000256" key="2">
    <source>
        <dbReference type="ARBA" id="ARBA00022679"/>
    </source>
</evidence>
<evidence type="ECO:0000256" key="1">
    <source>
        <dbReference type="ARBA" id="ARBA00001946"/>
    </source>
</evidence>
<dbReference type="EMBL" id="KZ988071">
    <property type="protein sequence ID" value="RKP13248.1"/>
    <property type="molecule type" value="Genomic_DNA"/>
</dbReference>
<sequence length="344" mass="39401">MALSREEFLTVYEQIEADILGDMPAGRVPQETREWCRELMANNVTKGKLVRGRSVVDTVAIILGRRLTPEETKRASIVGWALEFLQTGSLIADDIMDGSLTRRGAPCRYRRPEIGMIAINDAFFLEGCGYRILKRHLKGTSYYLPIMELFQETTWITEVGQLTDALIAQKGNVDLDRFTMDKHEIITEYKSGYNSFYFPIALAMILSGEEREEAFAQARDLLLPLGEFFQIQDDFLDCFADYEAFGKVGTDIQDNKASWLIIKALEAATPEQRAILQENYGRDDQACIETVKSVYRELDLPATFKAFEERSYQEMTERVSASDPSLLPHRVTLMYMSKIYKRQR</sequence>
<keyword evidence="7" id="KW-1185">Reference proteome</keyword>
<proteinExistence type="inferred from homology"/>
<dbReference type="PANTHER" id="PTHR11525">
    <property type="entry name" value="FARNESYL-PYROPHOSPHATE SYNTHETASE"/>
    <property type="match status" value="1"/>
</dbReference>
<dbReference type="CDD" id="cd00685">
    <property type="entry name" value="Trans_IPPS_HT"/>
    <property type="match status" value="1"/>
</dbReference>
<dbReference type="Pfam" id="PF00348">
    <property type="entry name" value="polyprenyl_synt"/>
    <property type="match status" value="1"/>
</dbReference>
<name>A0A4P9Y2V9_9FUNG</name>
<dbReference type="OrthoDB" id="10257492at2759"/>
<dbReference type="SFLD" id="SFLDS00005">
    <property type="entry name" value="Isoprenoid_Synthase_Type_I"/>
    <property type="match status" value="1"/>
</dbReference>
<dbReference type="InterPro" id="IPR033749">
    <property type="entry name" value="Polyprenyl_synt_CS"/>
</dbReference>
<keyword evidence="3" id="KW-0479">Metal-binding</keyword>
<dbReference type="GO" id="GO:0004161">
    <property type="term" value="F:dimethylallyltranstransferase activity"/>
    <property type="evidence" value="ECO:0007669"/>
    <property type="project" value="TreeGrafter"/>
</dbReference>
<reference evidence="7" key="1">
    <citation type="journal article" date="2018" name="Nat. Microbiol.">
        <title>Leveraging single-cell genomics to expand the fungal tree of life.</title>
        <authorList>
            <person name="Ahrendt S.R."/>
            <person name="Quandt C.A."/>
            <person name="Ciobanu D."/>
            <person name="Clum A."/>
            <person name="Salamov A."/>
            <person name="Andreopoulos B."/>
            <person name="Cheng J.F."/>
            <person name="Woyke T."/>
            <person name="Pelin A."/>
            <person name="Henrissat B."/>
            <person name="Reynolds N.K."/>
            <person name="Benny G.L."/>
            <person name="Smith M.E."/>
            <person name="James T.Y."/>
            <person name="Grigoriev I.V."/>
        </authorList>
    </citation>
    <scope>NUCLEOTIDE SEQUENCE [LARGE SCALE GENOMIC DNA]</scope>
</reference>
<dbReference type="Gene3D" id="1.10.600.10">
    <property type="entry name" value="Farnesyl Diphosphate Synthase"/>
    <property type="match status" value="1"/>
</dbReference>
<evidence type="ECO:0000256" key="4">
    <source>
        <dbReference type="ARBA" id="ARBA00022842"/>
    </source>
</evidence>
<dbReference type="GO" id="GO:0005737">
    <property type="term" value="C:cytoplasm"/>
    <property type="evidence" value="ECO:0007669"/>
    <property type="project" value="TreeGrafter"/>
</dbReference>
<dbReference type="PROSITE" id="PS00444">
    <property type="entry name" value="POLYPRENYL_SYNTHASE_2"/>
    <property type="match status" value="1"/>
</dbReference>
<evidence type="ECO:0000313" key="6">
    <source>
        <dbReference type="EMBL" id="RKP13248.1"/>
    </source>
</evidence>
<keyword evidence="2 5" id="KW-0808">Transferase</keyword>
<evidence type="ECO:0000256" key="5">
    <source>
        <dbReference type="RuleBase" id="RU004466"/>
    </source>
</evidence>
<gene>
    <name evidence="6" type="ORF">BJ684DRAFT_10355</name>
</gene>
<comment type="similarity">
    <text evidence="5">Belongs to the FPP/GGPP synthase family.</text>
</comment>
<evidence type="ECO:0000313" key="7">
    <source>
        <dbReference type="Proteomes" id="UP000267251"/>
    </source>
</evidence>
<protein>
    <submittedName>
        <fullName evidence="6">Isoprenoid synthase domain-containing protein</fullName>
    </submittedName>
</protein>
<organism evidence="6 7">
    <name type="scientific">Piptocephalis cylindrospora</name>
    <dbReference type="NCBI Taxonomy" id="1907219"/>
    <lineage>
        <taxon>Eukaryota</taxon>
        <taxon>Fungi</taxon>
        <taxon>Fungi incertae sedis</taxon>
        <taxon>Zoopagomycota</taxon>
        <taxon>Zoopagomycotina</taxon>
        <taxon>Zoopagomycetes</taxon>
        <taxon>Zoopagales</taxon>
        <taxon>Piptocephalidaceae</taxon>
        <taxon>Piptocephalis</taxon>
    </lineage>
</organism>
<dbReference type="InterPro" id="IPR039702">
    <property type="entry name" value="FPS1-like"/>
</dbReference>